<dbReference type="AlphaFoldDB" id="L1IBW8"/>
<dbReference type="HOGENOM" id="CLU_1163000_0_0_1"/>
<dbReference type="PaxDb" id="55529-EKX33592"/>
<feature type="transmembrane region" description="Helical" evidence="2">
    <location>
        <begin position="75"/>
        <end position="97"/>
    </location>
</feature>
<feature type="region of interest" description="Disordered" evidence="1">
    <location>
        <begin position="198"/>
        <end position="217"/>
    </location>
</feature>
<name>L1IBW8_GUITC</name>
<feature type="compositionally biased region" description="Basic residues" evidence="1">
    <location>
        <begin position="117"/>
        <end position="129"/>
    </location>
</feature>
<evidence type="ECO:0000256" key="1">
    <source>
        <dbReference type="SAM" id="MobiDB-lite"/>
    </source>
</evidence>
<sequence length="239" mass="26396">MSRAGKKCLFEDDVRQLLGMPKIEDPKADTSLEKAYGMANGKADITRQMSKLQASDEVVEVPDIPGFGARYGRKFLLPFLLLLLLVVGAAFLTGAIISASSSAKKQQQALRGSSAYHPRRNRHGRSRLRGKNDENDDQVVNRENWKALQAKADREARKRSASHRQRAEMQEESDISQHGKPPGTSSIKNDLAKFAWKGQTGWSRQNGGSPHSGLKTDVHVNAQAAGRKQGRFGAGIYDW</sequence>
<dbReference type="KEGG" id="gtt:GUITHDRAFT_155988"/>
<feature type="compositionally biased region" description="Polar residues" evidence="1">
    <location>
        <begin position="200"/>
        <end position="209"/>
    </location>
</feature>
<evidence type="ECO:0000313" key="3">
    <source>
        <dbReference type="EMBL" id="EKX33592.1"/>
    </source>
</evidence>
<organism evidence="3">
    <name type="scientific">Guillardia theta (strain CCMP2712)</name>
    <name type="common">Cryptophyte</name>
    <dbReference type="NCBI Taxonomy" id="905079"/>
    <lineage>
        <taxon>Eukaryota</taxon>
        <taxon>Cryptophyceae</taxon>
        <taxon>Pyrenomonadales</taxon>
        <taxon>Geminigeraceae</taxon>
        <taxon>Guillardia</taxon>
    </lineage>
</organism>
<reference evidence="5" key="2">
    <citation type="submission" date="2012-11" db="EMBL/GenBank/DDBJ databases">
        <authorList>
            <person name="Kuo A."/>
            <person name="Curtis B.A."/>
            <person name="Tanifuji G."/>
            <person name="Burki F."/>
            <person name="Gruber A."/>
            <person name="Irimia M."/>
            <person name="Maruyama S."/>
            <person name="Arias M.C."/>
            <person name="Ball S.G."/>
            <person name="Gile G.H."/>
            <person name="Hirakawa Y."/>
            <person name="Hopkins J.F."/>
            <person name="Rensing S.A."/>
            <person name="Schmutz J."/>
            <person name="Symeonidi A."/>
            <person name="Elias M."/>
            <person name="Eveleigh R.J."/>
            <person name="Herman E.K."/>
            <person name="Klute M.J."/>
            <person name="Nakayama T."/>
            <person name="Obornik M."/>
            <person name="Reyes-Prieto A."/>
            <person name="Armbrust E.V."/>
            <person name="Aves S.J."/>
            <person name="Beiko R.G."/>
            <person name="Coutinho P."/>
            <person name="Dacks J.B."/>
            <person name="Durnford D.G."/>
            <person name="Fast N.M."/>
            <person name="Green B.R."/>
            <person name="Grisdale C."/>
            <person name="Hempe F."/>
            <person name="Henrissat B."/>
            <person name="Hoppner M.P."/>
            <person name="Ishida K.-I."/>
            <person name="Kim E."/>
            <person name="Koreny L."/>
            <person name="Kroth P.G."/>
            <person name="Liu Y."/>
            <person name="Malik S.-B."/>
            <person name="Maier U.G."/>
            <person name="McRose D."/>
            <person name="Mock T."/>
            <person name="Neilson J.A."/>
            <person name="Onodera N.T."/>
            <person name="Poole A.M."/>
            <person name="Pritham E.J."/>
            <person name="Richards T.A."/>
            <person name="Rocap G."/>
            <person name="Roy S.W."/>
            <person name="Sarai C."/>
            <person name="Schaack S."/>
            <person name="Shirato S."/>
            <person name="Slamovits C.H."/>
            <person name="Spencer D.F."/>
            <person name="Suzuki S."/>
            <person name="Worden A.Z."/>
            <person name="Zauner S."/>
            <person name="Barry K."/>
            <person name="Bell C."/>
            <person name="Bharti A.K."/>
            <person name="Crow J.A."/>
            <person name="Grimwood J."/>
            <person name="Kramer R."/>
            <person name="Lindquist E."/>
            <person name="Lucas S."/>
            <person name="Salamov A."/>
            <person name="McFadden G.I."/>
            <person name="Lane C.E."/>
            <person name="Keeling P.J."/>
            <person name="Gray M.W."/>
            <person name="Grigoriev I.V."/>
            <person name="Archibald J.M."/>
        </authorList>
    </citation>
    <scope>NUCLEOTIDE SEQUENCE</scope>
    <source>
        <strain evidence="5">CCMP2712</strain>
    </source>
</reference>
<proteinExistence type="predicted"/>
<keyword evidence="2" id="KW-0472">Membrane</keyword>
<evidence type="ECO:0000313" key="5">
    <source>
        <dbReference type="Proteomes" id="UP000011087"/>
    </source>
</evidence>
<keyword evidence="2" id="KW-1133">Transmembrane helix</keyword>
<reference evidence="3 5" key="1">
    <citation type="journal article" date="2012" name="Nature">
        <title>Algal genomes reveal evolutionary mosaicism and the fate of nucleomorphs.</title>
        <authorList>
            <consortium name="DOE Joint Genome Institute"/>
            <person name="Curtis B.A."/>
            <person name="Tanifuji G."/>
            <person name="Burki F."/>
            <person name="Gruber A."/>
            <person name="Irimia M."/>
            <person name="Maruyama S."/>
            <person name="Arias M.C."/>
            <person name="Ball S.G."/>
            <person name="Gile G.H."/>
            <person name="Hirakawa Y."/>
            <person name="Hopkins J.F."/>
            <person name="Kuo A."/>
            <person name="Rensing S.A."/>
            <person name="Schmutz J."/>
            <person name="Symeonidi A."/>
            <person name="Elias M."/>
            <person name="Eveleigh R.J."/>
            <person name="Herman E.K."/>
            <person name="Klute M.J."/>
            <person name="Nakayama T."/>
            <person name="Obornik M."/>
            <person name="Reyes-Prieto A."/>
            <person name="Armbrust E.V."/>
            <person name="Aves S.J."/>
            <person name="Beiko R.G."/>
            <person name="Coutinho P."/>
            <person name="Dacks J.B."/>
            <person name="Durnford D.G."/>
            <person name="Fast N.M."/>
            <person name="Green B.R."/>
            <person name="Grisdale C.J."/>
            <person name="Hempel F."/>
            <person name="Henrissat B."/>
            <person name="Hoppner M.P."/>
            <person name="Ishida K."/>
            <person name="Kim E."/>
            <person name="Koreny L."/>
            <person name="Kroth P.G."/>
            <person name="Liu Y."/>
            <person name="Malik S.B."/>
            <person name="Maier U.G."/>
            <person name="McRose D."/>
            <person name="Mock T."/>
            <person name="Neilson J.A."/>
            <person name="Onodera N.T."/>
            <person name="Poole A.M."/>
            <person name="Pritham E.J."/>
            <person name="Richards T.A."/>
            <person name="Rocap G."/>
            <person name="Roy S.W."/>
            <person name="Sarai C."/>
            <person name="Schaack S."/>
            <person name="Shirato S."/>
            <person name="Slamovits C.H."/>
            <person name="Spencer D.F."/>
            <person name="Suzuki S."/>
            <person name="Worden A.Z."/>
            <person name="Zauner S."/>
            <person name="Barry K."/>
            <person name="Bell C."/>
            <person name="Bharti A.K."/>
            <person name="Crow J.A."/>
            <person name="Grimwood J."/>
            <person name="Kramer R."/>
            <person name="Lindquist E."/>
            <person name="Lucas S."/>
            <person name="Salamov A."/>
            <person name="McFadden G.I."/>
            <person name="Lane C.E."/>
            <person name="Keeling P.J."/>
            <person name="Gray M.W."/>
            <person name="Grigoriev I.V."/>
            <person name="Archibald J.M."/>
        </authorList>
    </citation>
    <scope>NUCLEOTIDE SEQUENCE</scope>
    <source>
        <strain evidence="3 5">CCMP2712</strain>
    </source>
</reference>
<gene>
    <name evidence="3" type="ORF">GUITHDRAFT_155988</name>
</gene>
<dbReference type="EMBL" id="JH993136">
    <property type="protein sequence ID" value="EKX33592.1"/>
    <property type="molecule type" value="Genomic_DNA"/>
</dbReference>
<dbReference type="OrthoDB" id="10666912at2759"/>
<reference evidence="4" key="3">
    <citation type="submission" date="2016-03" db="UniProtKB">
        <authorList>
            <consortium name="EnsemblProtists"/>
        </authorList>
    </citation>
    <scope>IDENTIFICATION</scope>
</reference>
<feature type="compositionally biased region" description="Basic and acidic residues" evidence="1">
    <location>
        <begin position="139"/>
        <end position="158"/>
    </location>
</feature>
<dbReference type="EnsemblProtists" id="EKX33592">
    <property type="protein sequence ID" value="EKX33592"/>
    <property type="gene ID" value="GUITHDRAFT_155988"/>
</dbReference>
<dbReference type="GeneID" id="17290331"/>
<keyword evidence="2" id="KW-0812">Transmembrane</keyword>
<dbReference type="Proteomes" id="UP000011087">
    <property type="component" value="Unassembled WGS sequence"/>
</dbReference>
<evidence type="ECO:0000256" key="2">
    <source>
        <dbReference type="SAM" id="Phobius"/>
    </source>
</evidence>
<evidence type="ECO:0000313" key="4">
    <source>
        <dbReference type="EnsemblProtists" id="EKX33592"/>
    </source>
</evidence>
<keyword evidence="5" id="KW-1185">Reference proteome</keyword>
<protein>
    <submittedName>
        <fullName evidence="3 4">Uncharacterized protein</fullName>
    </submittedName>
</protein>
<dbReference type="RefSeq" id="XP_005820572.1">
    <property type="nucleotide sequence ID" value="XM_005820515.1"/>
</dbReference>
<feature type="region of interest" description="Disordered" evidence="1">
    <location>
        <begin position="108"/>
        <end position="188"/>
    </location>
</feature>
<accession>L1IBW8</accession>